<dbReference type="AlphaFoldDB" id="A0AAD9PU25"/>
<sequence length="130" mass="15174">MPPAILEELRGLGFTWTRIAKMLNVTIHRRMTDHGLEGLSQFSDITDAELDHVIEDYFLAWAHHRPVHTEHNWTPVRMWTHGMPAHNEADIIMVEIDAEELRSEINPLKEFQTFGIDIYADAIDFLERLN</sequence>
<evidence type="ECO:0000313" key="1">
    <source>
        <dbReference type="EMBL" id="KAK2549112.1"/>
    </source>
</evidence>
<name>A0AAD9PU25_ACRCE</name>
<proteinExistence type="predicted"/>
<gene>
    <name evidence="1" type="ORF">P5673_030485</name>
</gene>
<keyword evidence="2" id="KW-1185">Reference proteome</keyword>
<reference evidence="1" key="2">
    <citation type="journal article" date="2023" name="Science">
        <title>Genomic signatures of disease resistance in endangered staghorn corals.</title>
        <authorList>
            <person name="Vollmer S.V."/>
            <person name="Selwyn J.D."/>
            <person name="Despard B.A."/>
            <person name="Roesel C.L."/>
        </authorList>
    </citation>
    <scope>NUCLEOTIDE SEQUENCE</scope>
    <source>
        <strain evidence="1">K2</strain>
    </source>
</reference>
<dbReference type="Proteomes" id="UP001249851">
    <property type="component" value="Unassembled WGS sequence"/>
</dbReference>
<evidence type="ECO:0000313" key="2">
    <source>
        <dbReference type="Proteomes" id="UP001249851"/>
    </source>
</evidence>
<organism evidence="1 2">
    <name type="scientific">Acropora cervicornis</name>
    <name type="common">Staghorn coral</name>
    <dbReference type="NCBI Taxonomy" id="6130"/>
    <lineage>
        <taxon>Eukaryota</taxon>
        <taxon>Metazoa</taxon>
        <taxon>Cnidaria</taxon>
        <taxon>Anthozoa</taxon>
        <taxon>Hexacorallia</taxon>
        <taxon>Scleractinia</taxon>
        <taxon>Astrocoeniina</taxon>
        <taxon>Acroporidae</taxon>
        <taxon>Acropora</taxon>
    </lineage>
</organism>
<protein>
    <submittedName>
        <fullName evidence="1">Uncharacterized protein</fullName>
    </submittedName>
</protein>
<dbReference type="EMBL" id="JARQWQ010000131">
    <property type="protein sequence ID" value="KAK2549112.1"/>
    <property type="molecule type" value="Genomic_DNA"/>
</dbReference>
<accession>A0AAD9PU25</accession>
<comment type="caution">
    <text evidence="1">The sequence shown here is derived from an EMBL/GenBank/DDBJ whole genome shotgun (WGS) entry which is preliminary data.</text>
</comment>
<reference evidence="1" key="1">
    <citation type="journal article" date="2023" name="G3 (Bethesda)">
        <title>Whole genome assembly and annotation of the endangered Caribbean coral Acropora cervicornis.</title>
        <authorList>
            <person name="Selwyn J.D."/>
            <person name="Vollmer S.V."/>
        </authorList>
    </citation>
    <scope>NUCLEOTIDE SEQUENCE</scope>
    <source>
        <strain evidence="1">K2</strain>
    </source>
</reference>